<dbReference type="HOGENOM" id="CLU_2885335_0_0_1"/>
<dbReference type="InParanoid" id="A0A0C2WFP2"/>
<protein>
    <submittedName>
        <fullName evidence="1">Uncharacterized protein</fullName>
    </submittedName>
</protein>
<dbReference type="AlphaFoldDB" id="A0A0C2WFP2"/>
<name>A0A0C2WFP2_AMAMK</name>
<keyword evidence="2" id="KW-1185">Reference proteome</keyword>
<sequence>MVVVLEVVPAVEMVAVLGVLVAALEDLVLPQAHLKLRAALQPSLLPRLVLEVPRLLPSWSAPP</sequence>
<gene>
    <name evidence="1" type="ORF">M378DRAFT_168387</name>
</gene>
<evidence type="ECO:0000313" key="1">
    <source>
        <dbReference type="EMBL" id="KIL60247.1"/>
    </source>
</evidence>
<evidence type="ECO:0000313" key="2">
    <source>
        <dbReference type="Proteomes" id="UP000054549"/>
    </source>
</evidence>
<accession>A0A0C2WFP2</accession>
<reference evidence="1 2" key="1">
    <citation type="submission" date="2014-04" db="EMBL/GenBank/DDBJ databases">
        <title>Evolutionary Origins and Diversification of the Mycorrhizal Mutualists.</title>
        <authorList>
            <consortium name="DOE Joint Genome Institute"/>
            <consortium name="Mycorrhizal Genomics Consortium"/>
            <person name="Kohler A."/>
            <person name="Kuo A."/>
            <person name="Nagy L.G."/>
            <person name="Floudas D."/>
            <person name="Copeland A."/>
            <person name="Barry K.W."/>
            <person name="Cichocki N."/>
            <person name="Veneault-Fourrey C."/>
            <person name="LaButti K."/>
            <person name="Lindquist E.A."/>
            <person name="Lipzen A."/>
            <person name="Lundell T."/>
            <person name="Morin E."/>
            <person name="Murat C."/>
            <person name="Riley R."/>
            <person name="Ohm R."/>
            <person name="Sun H."/>
            <person name="Tunlid A."/>
            <person name="Henrissat B."/>
            <person name="Grigoriev I.V."/>
            <person name="Hibbett D.S."/>
            <person name="Martin F."/>
        </authorList>
    </citation>
    <scope>NUCLEOTIDE SEQUENCE [LARGE SCALE GENOMIC DNA]</scope>
    <source>
        <strain evidence="1 2">Koide BX008</strain>
    </source>
</reference>
<dbReference type="EMBL" id="KN818302">
    <property type="protein sequence ID" value="KIL60247.1"/>
    <property type="molecule type" value="Genomic_DNA"/>
</dbReference>
<dbReference type="Proteomes" id="UP000054549">
    <property type="component" value="Unassembled WGS sequence"/>
</dbReference>
<proteinExistence type="predicted"/>
<organism evidence="1 2">
    <name type="scientific">Amanita muscaria (strain Koide BX008)</name>
    <dbReference type="NCBI Taxonomy" id="946122"/>
    <lineage>
        <taxon>Eukaryota</taxon>
        <taxon>Fungi</taxon>
        <taxon>Dikarya</taxon>
        <taxon>Basidiomycota</taxon>
        <taxon>Agaricomycotina</taxon>
        <taxon>Agaricomycetes</taxon>
        <taxon>Agaricomycetidae</taxon>
        <taxon>Agaricales</taxon>
        <taxon>Pluteineae</taxon>
        <taxon>Amanitaceae</taxon>
        <taxon>Amanita</taxon>
    </lineage>
</organism>